<proteinExistence type="predicted"/>
<organism evidence="2">
    <name type="scientific">uncultured bacterium</name>
    <name type="common">gcode 4</name>
    <dbReference type="NCBI Taxonomy" id="1234023"/>
    <lineage>
        <taxon>Bacteria</taxon>
        <taxon>environmental samples</taxon>
    </lineage>
</organism>
<comment type="caution">
    <text evidence="2">The sequence shown here is derived from an EMBL/GenBank/DDBJ whole genome shotgun (WGS) entry which is preliminary data.</text>
</comment>
<keyword evidence="1" id="KW-0175">Coiled coil</keyword>
<sequence length="183" mass="20882">MKTILQDKEKNKKQMISLVLLACSIVIGFFFTMDQGYGYIEKKDTLETTQKEVSEKKWSLERLQEMEKNIANNEELQNDIERYAGDFREDAVLDSIFAPMNGINIANITMSKGEKSPNGLSIATISLSFKAQDTNALNNFLDYMTNSKKNKKSYIIKNLNFPLDTTKNAPVSANIELGMYYFE</sequence>
<name>K1XYH8_9BACT</name>
<feature type="coiled-coil region" evidence="1">
    <location>
        <begin position="46"/>
        <end position="86"/>
    </location>
</feature>
<evidence type="ECO:0000313" key="2">
    <source>
        <dbReference type="EMBL" id="EKD30167.1"/>
    </source>
</evidence>
<evidence type="ECO:0000256" key="1">
    <source>
        <dbReference type="SAM" id="Coils"/>
    </source>
</evidence>
<accession>K1XYH8</accession>
<reference evidence="2" key="1">
    <citation type="journal article" date="2012" name="Science">
        <title>Fermentation, hydrogen, and sulfur metabolism in multiple uncultivated bacterial phyla.</title>
        <authorList>
            <person name="Wrighton K.C."/>
            <person name="Thomas B.C."/>
            <person name="Sharon I."/>
            <person name="Miller C.S."/>
            <person name="Castelle C.J."/>
            <person name="VerBerkmoes N.C."/>
            <person name="Wilkins M.J."/>
            <person name="Hettich R.L."/>
            <person name="Lipton M.S."/>
            <person name="Williams K.H."/>
            <person name="Long P.E."/>
            <person name="Banfield J.F."/>
        </authorList>
    </citation>
    <scope>NUCLEOTIDE SEQUENCE [LARGE SCALE GENOMIC DNA]</scope>
</reference>
<protein>
    <submittedName>
        <fullName evidence="2">Uncharacterized protein</fullName>
    </submittedName>
</protein>
<dbReference type="EMBL" id="AMFJ01034133">
    <property type="protein sequence ID" value="EKD30167.1"/>
    <property type="molecule type" value="Genomic_DNA"/>
</dbReference>
<dbReference type="AlphaFoldDB" id="K1XYH8"/>
<gene>
    <name evidence="2" type="ORF">ACD_78C00133G0002</name>
</gene>